<evidence type="ECO:0000313" key="6">
    <source>
        <dbReference type="Proteomes" id="UP000231019"/>
    </source>
</evidence>
<comment type="similarity">
    <text evidence="1">Belongs to the bacterial secretin family.</text>
</comment>
<protein>
    <submittedName>
        <fullName evidence="5">Uncharacterized protein</fullName>
    </submittedName>
</protein>
<evidence type="ECO:0000259" key="4">
    <source>
        <dbReference type="Pfam" id="PF13629"/>
    </source>
</evidence>
<feature type="domain" description="Pilus formation protein N-terminal" evidence="4">
    <location>
        <begin position="42"/>
        <end position="111"/>
    </location>
</feature>
<dbReference type="Pfam" id="PF13629">
    <property type="entry name" value="T2SS-T3SS_pil_N"/>
    <property type="match status" value="1"/>
</dbReference>
<proteinExistence type="inferred from homology"/>
<feature type="signal peptide" evidence="2">
    <location>
        <begin position="1"/>
        <end position="32"/>
    </location>
</feature>
<name>A0A2M7FYU0_9BACT</name>
<dbReference type="InterPro" id="IPR004846">
    <property type="entry name" value="T2SS/T3SS_dom"/>
</dbReference>
<keyword evidence="2" id="KW-0732">Signal</keyword>
<evidence type="ECO:0000256" key="1">
    <source>
        <dbReference type="RuleBase" id="RU004003"/>
    </source>
</evidence>
<dbReference type="EMBL" id="PFFQ01000059">
    <property type="protein sequence ID" value="PIW14517.1"/>
    <property type="molecule type" value="Genomic_DNA"/>
</dbReference>
<feature type="domain" description="Type II/III secretion system secretin-like" evidence="3">
    <location>
        <begin position="173"/>
        <end position="338"/>
    </location>
</feature>
<accession>A0A2M7FYU0</accession>
<dbReference type="PRINTS" id="PR00811">
    <property type="entry name" value="BCTERIALGSPD"/>
</dbReference>
<evidence type="ECO:0000256" key="2">
    <source>
        <dbReference type="SAM" id="SignalP"/>
    </source>
</evidence>
<dbReference type="InterPro" id="IPR001775">
    <property type="entry name" value="GspD/PilQ"/>
</dbReference>
<evidence type="ECO:0000313" key="5">
    <source>
        <dbReference type="EMBL" id="PIW14517.1"/>
    </source>
</evidence>
<gene>
    <name evidence="5" type="ORF">COW36_20980</name>
</gene>
<dbReference type="GO" id="GO:0009306">
    <property type="term" value="P:protein secretion"/>
    <property type="evidence" value="ECO:0007669"/>
    <property type="project" value="InterPro"/>
</dbReference>
<feature type="chain" id="PRO_5014623934" evidence="2">
    <location>
        <begin position="33"/>
        <end position="360"/>
    </location>
</feature>
<dbReference type="GO" id="GO:0015627">
    <property type="term" value="C:type II protein secretion system complex"/>
    <property type="evidence" value="ECO:0007669"/>
    <property type="project" value="TreeGrafter"/>
</dbReference>
<dbReference type="PANTHER" id="PTHR30332">
    <property type="entry name" value="PROBABLE GENERAL SECRETION PATHWAY PROTEIN D"/>
    <property type="match status" value="1"/>
</dbReference>
<evidence type="ECO:0000259" key="3">
    <source>
        <dbReference type="Pfam" id="PF00263"/>
    </source>
</evidence>
<dbReference type="InterPro" id="IPR050810">
    <property type="entry name" value="Bact_Secretion_Sys_Channel"/>
</dbReference>
<dbReference type="PANTHER" id="PTHR30332:SF17">
    <property type="entry name" value="TYPE IV PILIATION SYSTEM PROTEIN DR_0774-RELATED"/>
    <property type="match status" value="1"/>
</dbReference>
<dbReference type="Proteomes" id="UP000231019">
    <property type="component" value="Unassembled WGS sequence"/>
</dbReference>
<comment type="caution">
    <text evidence="5">The sequence shown here is derived from an EMBL/GenBank/DDBJ whole genome shotgun (WGS) entry which is preliminary data.</text>
</comment>
<dbReference type="AlphaFoldDB" id="A0A2M7FYU0"/>
<organism evidence="5 6">
    <name type="scientific">bacterium (Candidatus Blackallbacteria) CG17_big_fil_post_rev_8_21_14_2_50_48_46</name>
    <dbReference type="NCBI Taxonomy" id="2014261"/>
    <lineage>
        <taxon>Bacteria</taxon>
        <taxon>Candidatus Blackallbacteria</taxon>
    </lineage>
</organism>
<sequence>MKRWQRLGKTLSALALAFAMGFSPTLSQPAQAQQSPTTTPNLVIPLGQVITFQIPDGISTFVLGDSNIARVVVPPGQDKYAVVTAMKPGVTNMLIWTQRSEKPINYVIEVSPNSRSEQIAVRVKVLEVETSSDGKLGIDWSDFVTFQEAVPSAPFRFGMPLRTTTLNAKIDTLINDRKARLLAEPTLVLLNGKEANFLSGGELPLIVTDRDRINVQWREYGIHLNLKAQIEGSNIIQMEMNPEVSDVDKVNSVTIANQLQGGSFVVPAFKTRRAKTTLRVPDNQTIVIAGLLKNDKQEVNQKFPLLGDIPFLGYLFKTVDFVERRSELVFIVTPVILRDPKLVPEANYGKDADVEKQQNP</sequence>
<reference evidence="5 6" key="1">
    <citation type="submission" date="2017-09" db="EMBL/GenBank/DDBJ databases">
        <title>Depth-based differentiation of microbial function through sediment-hosted aquifers and enrichment of novel symbionts in the deep terrestrial subsurface.</title>
        <authorList>
            <person name="Probst A.J."/>
            <person name="Ladd B."/>
            <person name="Jarett J.K."/>
            <person name="Geller-Mcgrath D.E."/>
            <person name="Sieber C.M."/>
            <person name="Emerson J.B."/>
            <person name="Anantharaman K."/>
            <person name="Thomas B.C."/>
            <person name="Malmstrom R."/>
            <person name="Stieglmeier M."/>
            <person name="Klingl A."/>
            <person name="Woyke T."/>
            <person name="Ryan C.M."/>
            <person name="Banfield J.F."/>
        </authorList>
    </citation>
    <scope>NUCLEOTIDE SEQUENCE [LARGE SCALE GENOMIC DNA]</scope>
    <source>
        <strain evidence="5">CG17_big_fil_post_rev_8_21_14_2_50_48_46</strain>
    </source>
</reference>
<dbReference type="InterPro" id="IPR032789">
    <property type="entry name" value="T2SS-T3SS_pil_N"/>
</dbReference>
<dbReference type="Pfam" id="PF00263">
    <property type="entry name" value="Secretin"/>
    <property type="match status" value="1"/>
</dbReference>